<proteinExistence type="predicted"/>
<accession>A0A366M8N8</accession>
<name>A0A366M8N8_9EURY</name>
<evidence type="ECO:0000313" key="1">
    <source>
        <dbReference type="EMBL" id="RBQ22611.1"/>
    </source>
</evidence>
<reference evidence="1 2" key="1">
    <citation type="submission" date="2018-06" db="EMBL/GenBank/DDBJ databases">
        <title>Genomic insight into two independent archaeal endosymbiosis events.</title>
        <authorList>
            <person name="Lind A.E."/>
            <person name="Lewis W.H."/>
            <person name="Spang A."/>
            <person name="Guy L."/>
            <person name="Embley M.T."/>
            <person name="Ettema T.J.G."/>
        </authorList>
    </citation>
    <scope>NUCLEOTIDE SEQUENCE [LARGE SCALE GENOMIC DNA]</scope>
    <source>
        <strain evidence="1">NOE</strain>
    </source>
</reference>
<dbReference type="EMBL" id="NIZT01000058">
    <property type="protein sequence ID" value="RBQ22611.1"/>
    <property type="molecule type" value="Genomic_DNA"/>
</dbReference>
<sequence length="29" mass="3371">METKTIDSLKKLGLSTYEAMIYISLNYMI</sequence>
<keyword evidence="2" id="KW-1185">Reference proteome</keyword>
<dbReference type="AlphaFoldDB" id="A0A366M8N8"/>
<dbReference type="Proteomes" id="UP000253099">
    <property type="component" value="Unassembled WGS sequence"/>
</dbReference>
<evidence type="ECO:0000313" key="2">
    <source>
        <dbReference type="Proteomes" id="UP000253099"/>
    </source>
</evidence>
<comment type="caution">
    <text evidence="1">The sequence shown here is derived from an EMBL/GenBank/DDBJ whole genome shotgun (WGS) entry which is preliminary data.</text>
</comment>
<gene>
    <name evidence="1" type="ORF">ALNOE001_17150</name>
</gene>
<organism evidence="1 2">
    <name type="scientific">Candidatus Methanobinarius endosymbioticus</name>
    <dbReference type="NCBI Taxonomy" id="2006182"/>
    <lineage>
        <taxon>Archaea</taxon>
        <taxon>Methanobacteriati</taxon>
        <taxon>Methanobacteriota</taxon>
        <taxon>Methanomada group</taxon>
        <taxon>Methanobacteria</taxon>
        <taxon>Methanobacteriales</taxon>
        <taxon>Methanobacteriaceae</taxon>
        <taxon>Candidatus Methanobinarius</taxon>
    </lineage>
</organism>
<protein>
    <submittedName>
        <fullName evidence="1">Uncharacterized protein</fullName>
    </submittedName>
</protein>